<keyword evidence="6 8" id="KW-0472">Membrane</keyword>
<evidence type="ECO:0000256" key="5">
    <source>
        <dbReference type="ARBA" id="ARBA00022989"/>
    </source>
</evidence>
<keyword evidence="3" id="KW-1003">Cell membrane</keyword>
<feature type="transmembrane region" description="Helical" evidence="8">
    <location>
        <begin position="161"/>
        <end position="180"/>
    </location>
</feature>
<dbReference type="PANTHER" id="PTHR30106">
    <property type="entry name" value="INNER MEMBRANE PROTEIN YEIH-RELATED"/>
    <property type="match status" value="1"/>
</dbReference>
<evidence type="ECO:0000313" key="10">
    <source>
        <dbReference type="Proteomes" id="UP000275225"/>
    </source>
</evidence>
<comment type="caution">
    <text evidence="9">The sequence shown here is derived from an EMBL/GenBank/DDBJ whole genome shotgun (WGS) entry which is preliminary data.</text>
</comment>
<dbReference type="GO" id="GO:0005886">
    <property type="term" value="C:plasma membrane"/>
    <property type="evidence" value="ECO:0007669"/>
    <property type="project" value="UniProtKB-SubCell"/>
</dbReference>
<evidence type="ECO:0000313" key="9">
    <source>
        <dbReference type="EMBL" id="RQN09598.1"/>
    </source>
</evidence>
<dbReference type="AlphaFoldDB" id="A0A3N6X7I6"/>
<feature type="transmembrane region" description="Helical" evidence="8">
    <location>
        <begin position="284"/>
        <end position="303"/>
    </location>
</feature>
<evidence type="ECO:0000256" key="1">
    <source>
        <dbReference type="ARBA" id="ARBA00004651"/>
    </source>
</evidence>
<keyword evidence="4 8" id="KW-0812">Transmembrane</keyword>
<feature type="region of interest" description="Disordered" evidence="7">
    <location>
        <begin position="1"/>
        <end position="26"/>
    </location>
</feature>
<protein>
    <submittedName>
        <fullName evidence="9">Putative sulfate exporter family transporter</fullName>
    </submittedName>
</protein>
<dbReference type="InterPro" id="IPR018383">
    <property type="entry name" value="UPF0324_pro"/>
</dbReference>
<evidence type="ECO:0000256" key="8">
    <source>
        <dbReference type="SAM" id="Phobius"/>
    </source>
</evidence>
<organism evidence="9 10">
    <name type="scientific">Aeromicrobium camelliae</name>
    <dbReference type="NCBI Taxonomy" id="1538144"/>
    <lineage>
        <taxon>Bacteria</taxon>
        <taxon>Bacillati</taxon>
        <taxon>Actinomycetota</taxon>
        <taxon>Actinomycetes</taxon>
        <taxon>Propionibacteriales</taxon>
        <taxon>Nocardioidaceae</taxon>
        <taxon>Aeromicrobium</taxon>
    </lineage>
</organism>
<name>A0A3N6X7I6_9ACTN</name>
<reference evidence="9 10" key="1">
    <citation type="submission" date="2018-11" db="EMBL/GenBank/DDBJ databases">
        <authorList>
            <person name="Li F."/>
        </authorList>
    </citation>
    <scope>NUCLEOTIDE SEQUENCE [LARGE SCALE GENOMIC DNA]</scope>
    <source>
        <strain evidence="9 10">YS17T</strain>
    </source>
</reference>
<feature type="transmembrane region" description="Helical" evidence="8">
    <location>
        <begin position="192"/>
        <end position="218"/>
    </location>
</feature>
<dbReference type="OrthoDB" id="9766798at2"/>
<proteinExistence type="inferred from homology"/>
<evidence type="ECO:0000256" key="7">
    <source>
        <dbReference type="SAM" id="MobiDB-lite"/>
    </source>
</evidence>
<dbReference type="Pfam" id="PF03601">
    <property type="entry name" value="Cons_hypoth698"/>
    <property type="match status" value="1"/>
</dbReference>
<accession>A0A3N6X7I6</accession>
<dbReference type="PANTHER" id="PTHR30106:SF2">
    <property type="entry name" value="UPF0324 INNER MEMBRANE PROTEIN YEIH"/>
    <property type="match status" value="1"/>
</dbReference>
<feature type="transmembrane region" description="Helical" evidence="8">
    <location>
        <begin position="315"/>
        <end position="335"/>
    </location>
</feature>
<evidence type="ECO:0000256" key="6">
    <source>
        <dbReference type="ARBA" id="ARBA00023136"/>
    </source>
</evidence>
<evidence type="ECO:0000256" key="4">
    <source>
        <dbReference type="ARBA" id="ARBA00022692"/>
    </source>
</evidence>
<evidence type="ECO:0000256" key="2">
    <source>
        <dbReference type="ARBA" id="ARBA00007977"/>
    </source>
</evidence>
<dbReference type="EMBL" id="RQJX01000002">
    <property type="protein sequence ID" value="RQN09598.1"/>
    <property type="molecule type" value="Genomic_DNA"/>
</dbReference>
<comment type="subcellular location">
    <subcellularLocation>
        <location evidence="1">Cell membrane</location>
        <topology evidence="1">Multi-pass membrane protein</topology>
    </subcellularLocation>
</comment>
<comment type="similarity">
    <text evidence="2">Belongs to the UPF0324 family.</text>
</comment>
<dbReference type="Proteomes" id="UP000275225">
    <property type="component" value="Unassembled WGS sequence"/>
</dbReference>
<gene>
    <name evidence="9" type="ORF">EHW97_01750</name>
</gene>
<feature type="transmembrane region" description="Helical" evidence="8">
    <location>
        <begin position="53"/>
        <end position="73"/>
    </location>
</feature>
<evidence type="ECO:0000256" key="3">
    <source>
        <dbReference type="ARBA" id="ARBA00022475"/>
    </source>
</evidence>
<keyword evidence="10" id="KW-1185">Reference proteome</keyword>
<feature type="compositionally biased region" description="Low complexity" evidence="7">
    <location>
        <begin position="14"/>
        <end position="26"/>
    </location>
</feature>
<sequence length="365" mass="36603">MPSRRAAAPMLPYSSTATRTSAPSRSGVINPVYDPFPIRRLLSGRVRREGGDMSVSVTRSAVLLSAIVAAGALATGWPVSPLVVALVAGIVVAHLPHRPEGVDGLGRDALRLGVVLLGLRLSLGQLADLGQTGLLIVAVTVAVTYSATRSIGRRLGLDDDLVTLIAVGFSICGAAAIAGVQDVVRARSAVVAQAVAMVTIFGSVMIVAVPVTASVIGLDARETAVWAGASIHEVAQVVAASAAAAPAAVGVAVTVKLARVVLLAPMSLVVGAGRSDAGDGRPRVPWFVLGFLGAVAVRSAGLLDGAVLSGGDRLATGLLAAGMFALGTTVHLRTLTRGTGRLLVLAAASTVVAAGVSLSLVSVLL</sequence>
<feature type="transmembrane region" description="Helical" evidence="8">
    <location>
        <begin position="342"/>
        <end position="364"/>
    </location>
</feature>
<feature type="transmembrane region" description="Helical" evidence="8">
    <location>
        <begin position="133"/>
        <end position="152"/>
    </location>
</feature>
<keyword evidence="5 8" id="KW-1133">Transmembrane helix</keyword>